<keyword evidence="2" id="KW-0812">Transmembrane</keyword>
<comment type="caution">
    <text evidence="4">The sequence shown here is derived from an EMBL/GenBank/DDBJ whole genome shotgun (WGS) entry which is preliminary data.</text>
</comment>
<keyword evidence="2" id="KW-0472">Membrane</keyword>
<dbReference type="PANTHER" id="PTHR30386:SF28">
    <property type="entry name" value="EXPORTED PROTEIN"/>
    <property type="match status" value="1"/>
</dbReference>
<name>A0ABX0KNE3_9NEIS</name>
<dbReference type="EMBL" id="JAAOLX010000003">
    <property type="protein sequence ID" value="NHQ85780.1"/>
    <property type="molecule type" value="Genomic_DNA"/>
</dbReference>
<feature type="domain" description="AprE-like beta-barrel" evidence="3">
    <location>
        <begin position="301"/>
        <end position="399"/>
    </location>
</feature>
<dbReference type="Gene3D" id="2.40.30.170">
    <property type="match status" value="1"/>
</dbReference>
<proteinExistence type="predicted"/>
<protein>
    <submittedName>
        <fullName evidence="4">HlyD family efflux transporter periplasmic adaptor subunit</fullName>
    </submittedName>
</protein>
<gene>
    <name evidence="4" type="ORF">HA050_06560</name>
</gene>
<accession>A0ABX0KNE3</accession>
<organism evidence="4 5">
    <name type="scientific">Iodobacter violaceini</name>
    <dbReference type="NCBI Taxonomy" id="3044271"/>
    <lineage>
        <taxon>Bacteria</taxon>
        <taxon>Pseudomonadati</taxon>
        <taxon>Pseudomonadota</taxon>
        <taxon>Betaproteobacteria</taxon>
        <taxon>Neisseriales</taxon>
        <taxon>Chitinibacteraceae</taxon>
        <taxon>Iodobacter</taxon>
    </lineage>
</organism>
<feature type="coiled-coil region" evidence="1">
    <location>
        <begin position="195"/>
        <end position="261"/>
    </location>
</feature>
<sequence>MSSSPLFRSEVVLSQQVSLEGRIILPSQANLTWLATAGVFLLIGLMAYSYWGEYTRKAKLVGVVMPAAGLLKIVSPRDASVLTLLVKEGQEVQEGTPLFIVSGERYNREGQGTVSSLRGSIKEEINLLSRERMRRKEQNQLASRALLQHQQTLFAQQSAARRALAITEQRANLQKGILSRNMQLLAKGFISASALQQHEIEVAMAQGDVEQQQQNLIGLQQSLQEVVNDQKQSSLQGQNELAELERSIKKLEQQLLELGSQDASMIRAPANGIVTGILAKPGQTLRQNELMLALVPRDAELLVELYATSQSVGFIKPGQPVGIRFNAFPYEKYGIQKGRVKEVARVAQVQSELIQRTLFSVQDSKEVYYRVLVELLRTSVSVNGKEEPLKVGMSTEGDVSLDTRRIYEWLFEPIASFRGH</sequence>
<dbReference type="Gene3D" id="2.40.50.100">
    <property type="match status" value="1"/>
</dbReference>
<evidence type="ECO:0000313" key="4">
    <source>
        <dbReference type="EMBL" id="NHQ85780.1"/>
    </source>
</evidence>
<reference evidence="4 5" key="1">
    <citation type="submission" date="2020-03" db="EMBL/GenBank/DDBJ databases">
        <title>Draft genome sequence of environmentally isolated violet-colored cultures.</title>
        <authorList>
            <person name="Wilson H.S."/>
        </authorList>
    </citation>
    <scope>NUCLEOTIDE SEQUENCE [LARGE SCALE GENOMIC DNA]</scope>
    <source>
        <strain evidence="4 5">HSC-16F04</strain>
    </source>
</reference>
<keyword evidence="2" id="KW-1133">Transmembrane helix</keyword>
<dbReference type="PRINTS" id="PR01490">
    <property type="entry name" value="RTXTOXIND"/>
</dbReference>
<evidence type="ECO:0000256" key="2">
    <source>
        <dbReference type="SAM" id="Phobius"/>
    </source>
</evidence>
<dbReference type="RefSeq" id="WP_166823678.1">
    <property type="nucleotide sequence ID" value="NZ_JAAOLX010000003.1"/>
</dbReference>
<feature type="transmembrane region" description="Helical" evidence="2">
    <location>
        <begin position="31"/>
        <end position="51"/>
    </location>
</feature>
<evidence type="ECO:0000259" key="3">
    <source>
        <dbReference type="Pfam" id="PF26002"/>
    </source>
</evidence>
<evidence type="ECO:0000256" key="1">
    <source>
        <dbReference type="SAM" id="Coils"/>
    </source>
</evidence>
<dbReference type="InterPro" id="IPR058982">
    <property type="entry name" value="Beta-barrel_AprE"/>
</dbReference>
<evidence type="ECO:0000313" key="5">
    <source>
        <dbReference type="Proteomes" id="UP000712570"/>
    </source>
</evidence>
<keyword evidence="5" id="KW-1185">Reference proteome</keyword>
<dbReference type="InterPro" id="IPR050739">
    <property type="entry name" value="MFP"/>
</dbReference>
<keyword evidence="1" id="KW-0175">Coiled coil</keyword>
<dbReference type="PANTHER" id="PTHR30386">
    <property type="entry name" value="MEMBRANE FUSION SUBUNIT OF EMRAB-TOLC MULTIDRUG EFFLUX PUMP"/>
    <property type="match status" value="1"/>
</dbReference>
<dbReference type="Pfam" id="PF26002">
    <property type="entry name" value="Beta-barrel_AprE"/>
    <property type="match status" value="1"/>
</dbReference>
<dbReference type="Proteomes" id="UP000712570">
    <property type="component" value="Unassembled WGS sequence"/>
</dbReference>